<name>A0ABV7M4K3_9GAMM</name>
<reference evidence="3" key="1">
    <citation type="journal article" date="2019" name="Int. J. Syst. Evol. Microbiol.">
        <title>The Global Catalogue of Microorganisms (GCM) 10K type strain sequencing project: providing services to taxonomists for standard genome sequencing and annotation.</title>
        <authorList>
            <consortium name="The Broad Institute Genomics Platform"/>
            <consortium name="The Broad Institute Genome Sequencing Center for Infectious Disease"/>
            <person name="Wu L."/>
            <person name="Ma J."/>
        </authorList>
    </citation>
    <scope>NUCLEOTIDE SEQUENCE [LARGE SCALE GENOMIC DNA]</scope>
    <source>
        <strain evidence="3">KCTC 12847</strain>
    </source>
</reference>
<dbReference type="RefSeq" id="WP_019018665.1">
    <property type="nucleotide sequence ID" value="NZ_BMXD01000001.1"/>
</dbReference>
<keyword evidence="3" id="KW-1185">Reference proteome</keyword>
<dbReference type="Proteomes" id="UP001595640">
    <property type="component" value="Unassembled WGS sequence"/>
</dbReference>
<evidence type="ECO:0000259" key="1">
    <source>
        <dbReference type="Pfam" id="PF07238"/>
    </source>
</evidence>
<protein>
    <submittedName>
        <fullName evidence="2">PilZ domain-containing protein</fullName>
    </submittedName>
</protein>
<proteinExistence type="predicted"/>
<comment type="caution">
    <text evidence="2">The sequence shown here is derived from an EMBL/GenBank/DDBJ whole genome shotgun (WGS) entry which is preliminary data.</text>
</comment>
<organism evidence="2 3">
    <name type="scientific">Modicisalibacter luteus</name>
    <dbReference type="NCBI Taxonomy" id="453962"/>
    <lineage>
        <taxon>Bacteria</taxon>
        <taxon>Pseudomonadati</taxon>
        <taxon>Pseudomonadota</taxon>
        <taxon>Gammaproteobacteria</taxon>
        <taxon>Oceanospirillales</taxon>
        <taxon>Halomonadaceae</taxon>
        <taxon>Modicisalibacter</taxon>
    </lineage>
</organism>
<sequence>MVGKKAMSLAIRDTQTLLSAYMPSLERGGIFVPTQERYLLGQEVFLLLTLPDESERLPVTGNVVWLSPPGVSGRRVPGIGIQFSAGDQAVRDRIENHLAGQLDKGASTYTL</sequence>
<gene>
    <name evidence="2" type="ORF">ACFOEI_17265</name>
</gene>
<accession>A0ABV7M4K3</accession>
<evidence type="ECO:0000313" key="2">
    <source>
        <dbReference type="EMBL" id="MFC3293803.1"/>
    </source>
</evidence>
<evidence type="ECO:0000313" key="3">
    <source>
        <dbReference type="Proteomes" id="UP001595640"/>
    </source>
</evidence>
<dbReference type="InterPro" id="IPR009875">
    <property type="entry name" value="PilZ_domain"/>
</dbReference>
<dbReference type="Pfam" id="PF07238">
    <property type="entry name" value="PilZ"/>
    <property type="match status" value="1"/>
</dbReference>
<dbReference type="Gene3D" id="2.40.10.220">
    <property type="entry name" value="predicted glycosyltransferase like domains"/>
    <property type="match status" value="1"/>
</dbReference>
<feature type="domain" description="PilZ" evidence="1">
    <location>
        <begin position="9"/>
        <end position="99"/>
    </location>
</feature>
<dbReference type="EMBL" id="JBHRUH010000031">
    <property type="protein sequence ID" value="MFC3293803.1"/>
    <property type="molecule type" value="Genomic_DNA"/>
</dbReference>